<evidence type="ECO:0000313" key="1">
    <source>
        <dbReference type="EMBL" id="KKS20104.1"/>
    </source>
</evidence>
<gene>
    <name evidence="1" type="ORF">UU77_C0032G0009</name>
</gene>
<sequence length="199" mass="22619">MTKSTYNPLISESAENNMENFRRDCPKVFKALEERAPRKLVIQVPKEHLDTAETMLRESHWRIHSDKAPFIAVDVAELLEREGVTPDNFNREMIYSDALTQLPEDSTEAAGRDALDKFQRMCAPYGDAKTPVLLFIRNFDAVTSQLPDNYPWPEIGNLLLTTVRVGGNFKICLHVTDTDKIRDPGSRLNDAQIVLDSEL</sequence>
<dbReference type="AlphaFoldDB" id="A0A0G0X4X5"/>
<dbReference type="EMBL" id="LCBX01000032">
    <property type="protein sequence ID" value="KKS20104.1"/>
    <property type="molecule type" value="Genomic_DNA"/>
</dbReference>
<organism evidence="1 2">
    <name type="scientific">candidate division WWE3 bacterium GW2011_GWC1_41_7</name>
    <dbReference type="NCBI Taxonomy" id="1619119"/>
    <lineage>
        <taxon>Bacteria</taxon>
        <taxon>Katanobacteria</taxon>
    </lineage>
</organism>
<evidence type="ECO:0000313" key="2">
    <source>
        <dbReference type="Proteomes" id="UP000034507"/>
    </source>
</evidence>
<name>A0A0G0X4X5_UNCKA</name>
<comment type="caution">
    <text evidence="1">The sequence shown here is derived from an EMBL/GenBank/DDBJ whole genome shotgun (WGS) entry which is preliminary data.</text>
</comment>
<reference evidence="1 2" key="1">
    <citation type="journal article" date="2015" name="Nature">
        <title>rRNA introns, odd ribosomes, and small enigmatic genomes across a large radiation of phyla.</title>
        <authorList>
            <person name="Brown C.T."/>
            <person name="Hug L.A."/>
            <person name="Thomas B.C."/>
            <person name="Sharon I."/>
            <person name="Castelle C.J."/>
            <person name="Singh A."/>
            <person name="Wilkins M.J."/>
            <person name="Williams K.H."/>
            <person name="Banfield J.F."/>
        </authorList>
    </citation>
    <scope>NUCLEOTIDE SEQUENCE [LARGE SCALE GENOMIC DNA]</scope>
</reference>
<protein>
    <submittedName>
        <fullName evidence="1">Uncharacterized protein</fullName>
    </submittedName>
</protein>
<accession>A0A0G0X4X5</accession>
<proteinExistence type="predicted"/>
<dbReference type="Proteomes" id="UP000034507">
    <property type="component" value="Unassembled WGS sequence"/>
</dbReference>